<evidence type="ECO:0000313" key="2">
    <source>
        <dbReference type="EMBL" id="SFC34124.1"/>
    </source>
</evidence>
<feature type="transmembrane region" description="Helical" evidence="1">
    <location>
        <begin position="101"/>
        <end position="121"/>
    </location>
</feature>
<dbReference type="Proteomes" id="UP000226420">
    <property type="component" value="Unassembled WGS sequence"/>
</dbReference>
<sequence length="181" mass="20720">MKNVSRVGKSIVSTLIHMLIVLLVVLPLCSQILAFFCLLLFDSSSWFSRDLTFHSNLMVSREGLLTLTLWFCLAVFCFGMLMMGNLYGKYAALPTNQRLRYIPFLILIVYTVGIGAVIFFASGDKILGHQQSDFVFVALMPFFWIEAFLRQPYWLPLMAFLTYSLFTVGVFSGSRRQQEPR</sequence>
<reference evidence="2 3" key="1">
    <citation type="submission" date="2016-10" db="EMBL/GenBank/DDBJ databases">
        <authorList>
            <person name="Varghese N."/>
            <person name="Submissions S."/>
        </authorList>
    </citation>
    <scope>NUCLEOTIDE SEQUENCE [LARGE SCALE GENOMIC DNA]</scope>
    <source>
        <strain evidence="2 3">DSM 5563</strain>
    </source>
</reference>
<feature type="transmembrane region" description="Helical" evidence="1">
    <location>
        <begin position="155"/>
        <end position="173"/>
    </location>
</feature>
<feature type="transmembrane region" description="Helical" evidence="1">
    <location>
        <begin position="15"/>
        <end position="41"/>
    </location>
</feature>
<dbReference type="AlphaFoldDB" id="A0AAJ4W8T5"/>
<accession>A0AAJ4W8T5</accession>
<keyword evidence="1" id="KW-1133">Transmembrane helix</keyword>
<name>A0AAJ4W8T5_9GAMM</name>
<proteinExistence type="predicted"/>
<gene>
    <name evidence="2" type="ORF">SAMN02745723_102122</name>
</gene>
<feature type="transmembrane region" description="Helical" evidence="1">
    <location>
        <begin position="62"/>
        <end position="81"/>
    </location>
</feature>
<keyword evidence="1" id="KW-0812">Transmembrane</keyword>
<keyword evidence="1" id="KW-0472">Membrane</keyword>
<organism evidence="2 3">
    <name type="scientific">Pragia fontium DSM 5563 = ATCC 49100</name>
    <dbReference type="NCBI Taxonomy" id="1122977"/>
    <lineage>
        <taxon>Bacteria</taxon>
        <taxon>Pseudomonadati</taxon>
        <taxon>Pseudomonadota</taxon>
        <taxon>Gammaproteobacteria</taxon>
        <taxon>Enterobacterales</taxon>
        <taxon>Budviciaceae</taxon>
        <taxon>Pragia</taxon>
    </lineage>
</organism>
<dbReference type="RefSeq" id="WP_126467201.1">
    <property type="nucleotide sequence ID" value="NZ_FOLW01000002.1"/>
</dbReference>
<comment type="caution">
    <text evidence="2">The sequence shown here is derived from an EMBL/GenBank/DDBJ whole genome shotgun (WGS) entry which is preliminary data.</text>
</comment>
<evidence type="ECO:0000256" key="1">
    <source>
        <dbReference type="SAM" id="Phobius"/>
    </source>
</evidence>
<dbReference type="EMBL" id="FOLW01000002">
    <property type="protein sequence ID" value="SFC34124.1"/>
    <property type="molecule type" value="Genomic_DNA"/>
</dbReference>
<evidence type="ECO:0000313" key="3">
    <source>
        <dbReference type="Proteomes" id="UP000226420"/>
    </source>
</evidence>
<protein>
    <submittedName>
        <fullName evidence="2">Uncharacterized protein</fullName>
    </submittedName>
</protein>